<evidence type="ECO:0000256" key="1">
    <source>
        <dbReference type="SAM" id="Phobius"/>
    </source>
</evidence>
<protein>
    <submittedName>
        <fullName evidence="2">Uncharacterized protein</fullName>
    </submittedName>
</protein>
<keyword evidence="1" id="KW-0812">Transmembrane</keyword>
<feature type="transmembrane region" description="Helical" evidence="1">
    <location>
        <begin position="220"/>
        <end position="239"/>
    </location>
</feature>
<evidence type="ECO:0000313" key="3">
    <source>
        <dbReference type="Proteomes" id="UP000002429"/>
    </source>
</evidence>
<gene>
    <name evidence="2" type="ordered locus">Rmet_3361</name>
</gene>
<feature type="transmembrane region" description="Helical" evidence="1">
    <location>
        <begin position="161"/>
        <end position="178"/>
    </location>
</feature>
<feature type="transmembrane region" description="Helical" evidence="1">
    <location>
        <begin position="357"/>
        <end position="377"/>
    </location>
</feature>
<feature type="transmembrane region" description="Helical" evidence="1">
    <location>
        <begin position="320"/>
        <end position="345"/>
    </location>
</feature>
<proteinExistence type="predicted"/>
<name>Q1LHZ3_CUPMC</name>
<dbReference type="Proteomes" id="UP000002429">
    <property type="component" value="Chromosome"/>
</dbReference>
<feature type="transmembrane region" description="Helical" evidence="1">
    <location>
        <begin position="59"/>
        <end position="82"/>
    </location>
</feature>
<dbReference type="AlphaFoldDB" id="Q1LHZ3"/>
<sequence length="559" mass="59918">MNRAGDGLLPQPSSPPALLKRKENHRNLTEEPKQVMSEIKSADTNATSMTKRLLRLKEFLGKFNLLSICSACGGVLIFFYFLKIGFFPDFTLANLAATFAAAALSAAVIVIAISAFCLMPGAATRSLLANIPSVIEGPADAHVFPRAPWHPTHSAMEHPRFVASLTPIAVVSWAWVFADSLHRSYGANWQAALIAYWLMIAAAVGAILCFGHANRRKASVMCWSIFAGLLLFLAVLFALSESLPSTPTAKVAVTEAPAPATMNDHKSVPVDAGAASDYGLLIASTAGLLGAGLLMFVGIRSQREKKTVTRRPSPYRLRWIRYDCVKLFVAGAFIFLSLAILYLSVVWATQGTPDKSWYILAAGAILLAIANWATFVATTVKRAIAVLGGTACILFVAVPAWGGFPLFLPELTVRSLGLGSLLLSHVTIVGKHCPALEPYGAHCGGDSPIHLTNINLLSRIGSTMVLELPVAMTEDPKGFQKDMNGALFVLGSSSQKHLDNGCDENLLAHLKDSSEAAKSVFRAGIQCVRLVLPREDVLTYTLNGARTYTKGPSALTDTN</sequence>
<accession>Q1LHZ3</accession>
<feature type="transmembrane region" description="Helical" evidence="1">
    <location>
        <begin position="278"/>
        <end position="299"/>
    </location>
</feature>
<feature type="transmembrane region" description="Helical" evidence="1">
    <location>
        <begin position="384"/>
        <end position="408"/>
    </location>
</feature>
<organism evidence="2 3">
    <name type="scientific">Cupriavidus metallidurans (strain ATCC 43123 / DSM 2839 / NBRC 102507 / CH34)</name>
    <name type="common">Ralstonia metallidurans</name>
    <dbReference type="NCBI Taxonomy" id="266264"/>
    <lineage>
        <taxon>Bacteria</taxon>
        <taxon>Pseudomonadati</taxon>
        <taxon>Pseudomonadota</taxon>
        <taxon>Betaproteobacteria</taxon>
        <taxon>Burkholderiales</taxon>
        <taxon>Burkholderiaceae</taxon>
        <taxon>Cupriavidus</taxon>
    </lineage>
</organism>
<evidence type="ECO:0000313" key="2">
    <source>
        <dbReference type="EMBL" id="ABF10233.1"/>
    </source>
</evidence>
<feature type="transmembrane region" description="Helical" evidence="1">
    <location>
        <begin position="94"/>
        <end position="118"/>
    </location>
</feature>
<dbReference type="STRING" id="266264.Rmet_3361"/>
<dbReference type="HOGENOM" id="CLU_445972_0_0_4"/>
<keyword evidence="1" id="KW-1133">Transmembrane helix</keyword>
<keyword evidence="3" id="KW-1185">Reference proteome</keyword>
<dbReference type="KEGG" id="rme:Rmet_3361"/>
<dbReference type="EMBL" id="CP000352">
    <property type="protein sequence ID" value="ABF10233.1"/>
    <property type="molecule type" value="Genomic_DNA"/>
</dbReference>
<reference evidence="3" key="1">
    <citation type="journal article" date="2010" name="PLoS ONE">
        <title>The complete genome sequence of Cupriavidus metallidurans strain CH34, a master survivalist in harsh and anthropogenic environments.</title>
        <authorList>
            <person name="Janssen P.J."/>
            <person name="Van Houdt R."/>
            <person name="Moors H."/>
            <person name="Monsieurs P."/>
            <person name="Morin N."/>
            <person name="Michaux A."/>
            <person name="Benotmane M.A."/>
            <person name="Leys N."/>
            <person name="Vallaeys T."/>
            <person name="Lapidus A."/>
            <person name="Monchy S."/>
            <person name="Medigue C."/>
            <person name="Taghavi S."/>
            <person name="McCorkle S."/>
            <person name="Dunn J."/>
            <person name="van der Lelie D."/>
            <person name="Mergeay M."/>
        </authorList>
    </citation>
    <scope>NUCLEOTIDE SEQUENCE [LARGE SCALE GENOMIC DNA]</scope>
    <source>
        <strain evidence="3">ATCC 43123 / DSM 2839 / NBRC 102507 / CH34</strain>
    </source>
</reference>
<feature type="transmembrane region" description="Helical" evidence="1">
    <location>
        <begin position="190"/>
        <end position="213"/>
    </location>
</feature>
<keyword evidence="1" id="KW-0472">Membrane</keyword>